<evidence type="ECO:0000313" key="2">
    <source>
        <dbReference type="Proteomes" id="UP001066276"/>
    </source>
</evidence>
<name>A0AAV7PF56_PLEWA</name>
<keyword evidence="2" id="KW-1185">Reference proteome</keyword>
<dbReference type="AlphaFoldDB" id="A0AAV7PF56"/>
<organism evidence="1 2">
    <name type="scientific">Pleurodeles waltl</name>
    <name type="common">Iberian ribbed newt</name>
    <dbReference type="NCBI Taxonomy" id="8319"/>
    <lineage>
        <taxon>Eukaryota</taxon>
        <taxon>Metazoa</taxon>
        <taxon>Chordata</taxon>
        <taxon>Craniata</taxon>
        <taxon>Vertebrata</taxon>
        <taxon>Euteleostomi</taxon>
        <taxon>Amphibia</taxon>
        <taxon>Batrachia</taxon>
        <taxon>Caudata</taxon>
        <taxon>Salamandroidea</taxon>
        <taxon>Salamandridae</taxon>
        <taxon>Pleurodelinae</taxon>
        <taxon>Pleurodeles</taxon>
    </lineage>
</organism>
<protein>
    <submittedName>
        <fullName evidence="1">Uncharacterized protein</fullName>
    </submittedName>
</protein>
<accession>A0AAV7PF56</accession>
<dbReference type="Proteomes" id="UP001066276">
    <property type="component" value="Chromosome 7"/>
</dbReference>
<reference evidence="1" key="1">
    <citation type="journal article" date="2022" name="bioRxiv">
        <title>Sequencing and chromosome-scale assembly of the giantPleurodeles waltlgenome.</title>
        <authorList>
            <person name="Brown T."/>
            <person name="Elewa A."/>
            <person name="Iarovenko S."/>
            <person name="Subramanian E."/>
            <person name="Araus A.J."/>
            <person name="Petzold A."/>
            <person name="Susuki M."/>
            <person name="Suzuki K.-i.T."/>
            <person name="Hayashi T."/>
            <person name="Toyoda A."/>
            <person name="Oliveira C."/>
            <person name="Osipova E."/>
            <person name="Leigh N.D."/>
            <person name="Simon A."/>
            <person name="Yun M.H."/>
        </authorList>
    </citation>
    <scope>NUCLEOTIDE SEQUENCE</scope>
    <source>
        <strain evidence="1">20211129_DDA</strain>
        <tissue evidence="1">Liver</tissue>
    </source>
</reference>
<sequence length="148" mass="16530">MGKDKPSRQKWTNILLRPLGDAPGCKRAHLHSDISETEASCLPIQTKIVSMTIDVNLLRTDLRKVVERSMEAEAKVTGLGKEVSMLQTAVAALKTHSTCLEAHMEDTERRARRSNLRFVGLPVGVEGRAPEAFLEDWIRTTLPRAKRS</sequence>
<proteinExistence type="predicted"/>
<comment type="caution">
    <text evidence="1">The sequence shown here is derived from an EMBL/GenBank/DDBJ whole genome shotgun (WGS) entry which is preliminary data.</text>
</comment>
<dbReference type="EMBL" id="JANPWB010000011">
    <property type="protein sequence ID" value="KAJ1124363.1"/>
    <property type="molecule type" value="Genomic_DNA"/>
</dbReference>
<gene>
    <name evidence="1" type="ORF">NDU88_002824</name>
</gene>
<evidence type="ECO:0000313" key="1">
    <source>
        <dbReference type="EMBL" id="KAJ1124363.1"/>
    </source>
</evidence>